<dbReference type="EMBL" id="AP012052">
    <property type="protein sequence ID" value="BAJ75479.1"/>
    <property type="molecule type" value="Genomic_DNA"/>
</dbReference>
<proteinExistence type="predicted"/>
<dbReference type="Gene3D" id="3.30.70.100">
    <property type="match status" value="1"/>
</dbReference>
<organism evidence="3 4">
    <name type="scientific">Microbacterium testaceum (strain StLB037)</name>
    <dbReference type="NCBI Taxonomy" id="979556"/>
    <lineage>
        <taxon>Bacteria</taxon>
        <taxon>Bacillati</taxon>
        <taxon>Actinomycetota</taxon>
        <taxon>Actinomycetes</taxon>
        <taxon>Micrococcales</taxon>
        <taxon>Microbacteriaceae</taxon>
        <taxon>Microbacterium</taxon>
    </lineage>
</organism>
<dbReference type="HOGENOM" id="CLU_134973_13_0_11"/>
<dbReference type="CDD" id="cd00371">
    <property type="entry name" value="HMA"/>
    <property type="match status" value="1"/>
</dbReference>
<dbReference type="GO" id="GO:0046872">
    <property type="term" value="F:metal ion binding"/>
    <property type="evidence" value="ECO:0007669"/>
    <property type="project" value="UniProtKB-KW"/>
</dbReference>
<reference evidence="3 4" key="1">
    <citation type="journal article" date="2011" name="J. Bacteriol.">
        <title>Genome sequence of Microbacterium testaceum StLB037, an N-acylhomoserine lactone-degrading bacterium isolated from potato leaves.</title>
        <authorList>
            <person name="Morohoshi T."/>
            <person name="Wang W.-Z."/>
            <person name="Someya N."/>
            <person name="Ikeda T."/>
        </authorList>
    </citation>
    <scope>NUCLEOTIDE SEQUENCE [LARGE SCALE GENOMIC DNA]</scope>
    <source>
        <strain evidence="3 4">StLB037</strain>
    </source>
</reference>
<dbReference type="KEGG" id="mts:MTES_2515"/>
<evidence type="ECO:0000313" key="4">
    <source>
        <dbReference type="Proteomes" id="UP000008975"/>
    </source>
</evidence>
<dbReference type="RefSeq" id="WP_013585604.1">
    <property type="nucleotide sequence ID" value="NC_015125.1"/>
</dbReference>
<protein>
    <submittedName>
        <fullName evidence="3">Copper chaperone</fullName>
    </submittedName>
</protein>
<evidence type="ECO:0000313" key="3">
    <source>
        <dbReference type="EMBL" id="BAJ75479.1"/>
    </source>
</evidence>
<accession>E8N6W5</accession>
<name>E8N6W5_MICTS</name>
<dbReference type="InterPro" id="IPR006121">
    <property type="entry name" value="HMA_dom"/>
</dbReference>
<dbReference type="OrthoDB" id="9813965at2"/>
<dbReference type="Proteomes" id="UP000008975">
    <property type="component" value="Chromosome"/>
</dbReference>
<dbReference type="InterPro" id="IPR017969">
    <property type="entry name" value="Heavy-metal-associated_CS"/>
</dbReference>
<dbReference type="STRING" id="979556.MTES_2515"/>
<dbReference type="PROSITE" id="PS50846">
    <property type="entry name" value="HMA_2"/>
    <property type="match status" value="1"/>
</dbReference>
<reference key="2">
    <citation type="submission" date="2011-02" db="EMBL/GenBank/DDBJ databases">
        <title>Genome sequence of Microbacterium testaceum StLB037.</title>
        <authorList>
            <person name="Morohoshi T."/>
            <person name="Wang W.Z."/>
            <person name="Someya N."/>
            <person name="Ikeda T."/>
        </authorList>
    </citation>
    <scope>NUCLEOTIDE SEQUENCE</scope>
    <source>
        <strain>StLB037</strain>
    </source>
</reference>
<dbReference type="FunFam" id="3.30.70.100:FF:000001">
    <property type="entry name" value="ATPase copper transporting beta"/>
    <property type="match status" value="1"/>
</dbReference>
<dbReference type="SUPFAM" id="SSF55008">
    <property type="entry name" value="HMA, heavy metal-associated domain"/>
    <property type="match status" value="1"/>
</dbReference>
<sequence>MTEQRIELGLTAAPTGGGCADGSCGCGSAASGTPAVTADTTTSETSTLSVEGMTCAHCVRAVTEELNALEGVAVVDVDLRVGDASLVRFTTSRPVDDDEIAAAIDEAGYTLVR</sequence>
<keyword evidence="1" id="KW-0479">Metal-binding</keyword>
<dbReference type="PROSITE" id="PS01047">
    <property type="entry name" value="HMA_1"/>
    <property type="match status" value="1"/>
</dbReference>
<evidence type="ECO:0000256" key="1">
    <source>
        <dbReference type="ARBA" id="ARBA00022723"/>
    </source>
</evidence>
<evidence type="ECO:0000259" key="2">
    <source>
        <dbReference type="PROSITE" id="PS50846"/>
    </source>
</evidence>
<gene>
    <name evidence="3" type="ordered locus">MTES_2515</name>
</gene>
<dbReference type="PROSITE" id="PS51257">
    <property type="entry name" value="PROKAR_LIPOPROTEIN"/>
    <property type="match status" value="1"/>
</dbReference>
<feature type="domain" description="HMA" evidence="2">
    <location>
        <begin position="44"/>
        <end position="112"/>
    </location>
</feature>
<dbReference type="InterPro" id="IPR036163">
    <property type="entry name" value="HMA_dom_sf"/>
</dbReference>
<dbReference type="Pfam" id="PF00403">
    <property type="entry name" value="HMA"/>
    <property type="match status" value="1"/>
</dbReference>
<dbReference type="eggNOG" id="COG2608">
    <property type="taxonomic scope" value="Bacteria"/>
</dbReference>
<dbReference type="AlphaFoldDB" id="E8N6W5"/>